<feature type="region of interest" description="Disordered" evidence="1">
    <location>
        <begin position="315"/>
        <end position="437"/>
    </location>
</feature>
<dbReference type="GO" id="GO:0007165">
    <property type="term" value="P:signal transduction"/>
    <property type="evidence" value="ECO:0007669"/>
    <property type="project" value="InterPro"/>
</dbReference>
<feature type="region of interest" description="Disordered" evidence="1">
    <location>
        <begin position="945"/>
        <end position="965"/>
    </location>
</feature>
<dbReference type="OrthoDB" id="9922675at2759"/>
<dbReference type="Gene3D" id="1.10.555.10">
    <property type="entry name" value="Rho GTPase activation protein"/>
    <property type="match status" value="1"/>
</dbReference>
<feature type="compositionally biased region" description="Polar residues" evidence="1">
    <location>
        <begin position="814"/>
        <end position="823"/>
    </location>
</feature>
<feature type="compositionally biased region" description="Polar residues" evidence="1">
    <location>
        <begin position="580"/>
        <end position="589"/>
    </location>
</feature>
<evidence type="ECO:0000256" key="1">
    <source>
        <dbReference type="SAM" id="MobiDB-lite"/>
    </source>
</evidence>
<feature type="compositionally biased region" description="Basic and acidic residues" evidence="1">
    <location>
        <begin position="416"/>
        <end position="431"/>
    </location>
</feature>
<dbReference type="SMART" id="SM00324">
    <property type="entry name" value="RhoGAP"/>
    <property type="match status" value="1"/>
</dbReference>
<dbReference type="AlphaFoldDB" id="A0A6J2WUY6"/>
<dbReference type="PANTHER" id="PTHR15670">
    <property type="entry name" value="RHO GTPASE ACTIVATING PROTEIN 11A"/>
    <property type="match status" value="1"/>
</dbReference>
<feature type="region of interest" description="Disordered" evidence="1">
    <location>
        <begin position="580"/>
        <end position="624"/>
    </location>
</feature>
<dbReference type="GO" id="GO:0005096">
    <property type="term" value="F:GTPase activator activity"/>
    <property type="evidence" value="ECO:0007669"/>
    <property type="project" value="TreeGrafter"/>
</dbReference>
<name>A0A6J2WUY6_CHACN</name>
<accession>A0A6J2WUY6</accession>
<organism evidence="3 4">
    <name type="scientific">Chanos chanos</name>
    <name type="common">Milkfish</name>
    <name type="synonym">Mugil chanos</name>
    <dbReference type="NCBI Taxonomy" id="29144"/>
    <lineage>
        <taxon>Eukaryota</taxon>
        <taxon>Metazoa</taxon>
        <taxon>Chordata</taxon>
        <taxon>Craniata</taxon>
        <taxon>Vertebrata</taxon>
        <taxon>Euteleostomi</taxon>
        <taxon>Actinopterygii</taxon>
        <taxon>Neopterygii</taxon>
        <taxon>Teleostei</taxon>
        <taxon>Ostariophysi</taxon>
        <taxon>Gonorynchiformes</taxon>
        <taxon>Chanidae</taxon>
        <taxon>Chanos</taxon>
    </lineage>
</organism>
<dbReference type="InParanoid" id="A0A6J2WUY6"/>
<dbReference type="SUPFAM" id="SSF48350">
    <property type="entry name" value="GTPase activation domain, GAP"/>
    <property type="match status" value="1"/>
</dbReference>
<gene>
    <name evidence="4" type="primary">LOC115828274</name>
</gene>
<protein>
    <submittedName>
        <fullName evidence="4">Uncharacterized protein LOC115828274</fullName>
    </submittedName>
</protein>
<proteinExistence type="predicted"/>
<evidence type="ECO:0000259" key="2">
    <source>
        <dbReference type="PROSITE" id="PS50238"/>
    </source>
</evidence>
<sequence>MPCLSEERLRVVAVIHALKAFGVRVKNWKNFLNGESTKGQSITQEGPTKRFAFGRDLLLVPQRYLTEMEGTVPQFLVEACEYLSEHLQTEGLFRKTGSLPRIRALRMELEQGQPVFSPPQSATLQPCDVASLLKQFLRELPCPLIPTDLQGPLCQAQGLEMENDQEGVRDRATLLLTVLLPPSHARALRYFCTFLSRAAKRCNENRMEVGSLALVIAPNLLQCPPNASKLTVGTEKQLDRQAAVVKVLISYADRIGVVPSFITDTLGTAELRNSTPPTNGTELGKRSGLSVYRSLRRQRRRSVGEIFVDAFTKLKPSRTPTGTSNPVDVMPGCHDTSPTPQSPVTVKRKATEETAPDVEGSAKKRRSLHDLRGDDQSSSAHCFDEPESSKSLSPQAVKGKEEDPHIHVSASKKRSQIRDPKRLQRPATHEVKGHHRRRSLRFFTLSSSSNSPATTTAACIDPEKRSMECKKPSVSRHNPSNCESEVVTKIPVILIDSPETVIVATEVEDDPDLLNCSFAENTAGRLQFESEESPAQMQESPAQVQETCQSCKDPCTLRLNEHVVEASECEKNSITIERSTKNEPWSQSVGIEMAPEEKRERKESNERAGQKRRPPRRSISMPEVTLEQARYQEETAAAEGDVEVQGGIWLVSDEIRVLDGQGTENATIKTKKMGSRGKEGKCDVVNCGKTEKTESGFGFRRMHQRMSVAERLKSFSALAMLLRTSRAPPQLRETQREEGCQRAVRLRRQGARRFGRSISHEGVPELLPGQDPASHQGEVQRFCEPGDASRNSTLELLQQLPGNLSRQEERVDVQISQSSPRRLRQTLQDLHTPLLGAEQNQDLHYAKLVNVQESTAQPEPLGMQSETLENDEFDLPSQLEQRCHLRSPREENSQGSEPRVDVPHDDSVLILGSPQQTDTLNFPADKFMAFDATVFSPSQMSPIDFPGEQDSSPPFEISPSKDMSTPASGDFIGMDKNVTDRCVLSVNFTPPAFQISQRASRRRYRDSPRWPSPEVRVTRWNHLEL</sequence>
<dbReference type="GeneID" id="115828274"/>
<dbReference type="Proteomes" id="UP000504632">
    <property type="component" value="Chromosome 15"/>
</dbReference>
<dbReference type="PROSITE" id="PS50238">
    <property type="entry name" value="RHOGAP"/>
    <property type="match status" value="1"/>
</dbReference>
<dbReference type="InterPro" id="IPR000198">
    <property type="entry name" value="RhoGAP_dom"/>
</dbReference>
<dbReference type="InterPro" id="IPR008936">
    <property type="entry name" value="Rho_GTPase_activation_prot"/>
</dbReference>
<keyword evidence="3" id="KW-1185">Reference proteome</keyword>
<dbReference type="PANTHER" id="PTHR15670:SF4">
    <property type="entry name" value="RHO GTPASE-ACTIVATING PROTEIN 11A"/>
    <property type="match status" value="1"/>
</dbReference>
<evidence type="ECO:0000313" key="3">
    <source>
        <dbReference type="Proteomes" id="UP000504632"/>
    </source>
</evidence>
<dbReference type="InterPro" id="IPR042869">
    <property type="entry name" value="ARHGAP11A/B"/>
</dbReference>
<feature type="domain" description="Rho-GAP" evidence="2">
    <location>
        <begin position="63"/>
        <end position="256"/>
    </location>
</feature>
<feature type="compositionally biased region" description="Basic and acidic residues" evidence="1">
    <location>
        <begin position="595"/>
        <end position="609"/>
    </location>
</feature>
<feature type="region of interest" description="Disordered" evidence="1">
    <location>
        <begin position="802"/>
        <end position="823"/>
    </location>
</feature>
<evidence type="ECO:0000313" key="4">
    <source>
        <dbReference type="RefSeq" id="XP_030648088.1"/>
    </source>
</evidence>
<dbReference type="RefSeq" id="XP_030648088.1">
    <property type="nucleotide sequence ID" value="XM_030792228.1"/>
</dbReference>
<reference evidence="4" key="1">
    <citation type="submission" date="2025-08" db="UniProtKB">
        <authorList>
            <consortium name="RefSeq"/>
        </authorList>
    </citation>
    <scope>IDENTIFICATION</scope>
</reference>
<dbReference type="Pfam" id="PF00620">
    <property type="entry name" value="RhoGAP"/>
    <property type="match status" value="1"/>
</dbReference>